<protein>
    <submittedName>
        <fullName evidence="4">Uncharacterized protein</fullName>
    </submittedName>
</protein>
<gene>
    <name evidence="4" type="ORF">AWR27_04395</name>
</gene>
<dbReference type="GO" id="GO:0004553">
    <property type="term" value="F:hydrolase activity, hydrolyzing O-glycosyl compounds"/>
    <property type="evidence" value="ECO:0007669"/>
    <property type="project" value="InterPro"/>
</dbReference>
<organism evidence="4 5">
    <name type="scientific">Spirosoma montaniterrae</name>
    <dbReference type="NCBI Taxonomy" id="1178516"/>
    <lineage>
        <taxon>Bacteria</taxon>
        <taxon>Pseudomonadati</taxon>
        <taxon>Bacteroidota</taxon>
        <taxon>Cytophagia</taxon>
        <taxon>Cytophagales</taxon>
        <taxon>Cytophagaceae</taxon>
        <taxon>Spirosoma</taxon>
    </lineage>
</organism>
<dbReference type="EMBL" id="CP014263">
    <property type="protein sequence ID" value="AQG78641.1"/>
    <property type="molecule type" value="Genomic_DNA"/>
</dbReference>
<evidence type="ECO:0000259" key="3">
    <source>
        <dbReference type="Pfam" id="PF19313"/>
    </source>
</evidence>
<dbReference type="Pfam" id="PF06452">
    <property type="entry name" value="CBM9_1"/>
    <property type="match status" value="1"/>
</dbReference>
<feature type="domain" description="Carbohydrate-binding" evidence="2">
    <location>
        <begin position="44"/>
        <end position="206"/>
    </location>
</feature>
<dbReference type="SUPFAM" id="SSF49344">
    <property type="entry name" value="CBD9-like"/>
    <property type="match status" value="1"/>
</dbReference>
<accession>A0A1P9WTD3</accession>
<dbReference type="KEGG" id="smon:AWR27_04395"/>
<evidence type="ECO:0000256" key="1">
    <source>
        <dbReference type="SAM" id="SignalP"/>
    </source>
</evidence>
<feature type="chain" id="PRO_5012162203" evidence="1">
    <location>
        <begin position="23"/>
        <end position="744"/>
    </location>
</feature>
<dbReference type="InterPro" id="IPR045670">
    <property type="entry name" value="DUF5916"/>
</dbReference>
<proteinExistence type="predicted"/>
<dbReference type="Proteomes" id="UP000187941">
    <property type="component" value="Chromosome"/>
</dbReference>
<dbReference type="STRING" id="1178516.AWR27_04395"/>
<keyword evidence="5" id="KW-1185">Reference proteome</keyword>
<evidence type="ECO:0000313" key="5">
    <source>
        <dbReference type="Proteomes" id="UP000187941"/>
    </source>
</evidence>
<dbReference type="GO" id="GO:0016052">
    <property type="term" value="P:carbohydrate catabolic process"/>
    <property type="evidence" value="ECO:0007669"/>
    <property type="project" value="InterPro"/>
</dbReference>
<feature type="domain" description="DUF5916" evidence="3">
    <location>
        <begin position="242"/>
        <end position="380"/>
    </location>
</feature>
<evidence type="ECO:0000313" key="4">
    <source>
        <dbReference type="EMBL" id="AQG78641.1"/>
    </source>
</evidence>
<sequence length="744" mass="85947">MRLLPPLFFLALSLGASPVSLAQNADNDQRYRLPIRRATGRIVLDGKLTEAAWKSARPARNFWQQFPYDTLRAGKQTEVRLTYDQQNLYIGIVAFQQQQYVIPSLRRDFATSGHSDAVLINIDTFRDKQTAFQFAVNPYGVEREGLVSNGDHFSTDWDNRWTSRVTNLNDRWIVEIAIPFKTLRYRAEREANQWGINFFRYNLADNERSCWAPIPRGFNSSDLAFSGTLVWDQQPPQPGKNMAFIPYVLADVERDYVRDIPAQPRLNAGFDAKVSLTPSLNLDLTVNPDFAQVEVDQQVTNLSRFELYFPERRQFFVENADLFGSFGFSKAKPFFSRRIGLVRSPVSDELERNAIHAGLRLSGKLNDRWRVGLLNVQTAEDASLGIRTANFTVATAQYRVFSRSTIGGIVVNKIDRTGYNTVVGADYNLASPDGIWQGKFFYHKLLRNQNRSEQFVAGARLDYSTKRFNAETENEIIGRHYTPDVGFVPRRGIVRTINKASYTYFPKNDLRRTINAISFGPEVDVVYGTTQQRLLDWEAGLYGRVKFQNTASLKFTFLRWEYVYLFSPFDPSGKNDPERQLPAGSSYRYAQAKIQYQSDSRQLIYGTIESRFGQYYNGQLVNLHGTLHYRHQPFASVALEVNYNRIRLPDGYNDADLWLIGPRADLTFTRNLYLTTFVQYNNQVNNLNINARLQWRFKPVSDFYLVYTNNYFTQATTLSEARYFEPFRTRDRALVAKLTYWFSL</sequence>
<dbReference type="Pfam" id="PF19313">
    <property type="entry name" value="DUF5916"/>
    <property type="match status" value="1"/>
</dbReference>
<feature type="signal peptide" evidence="1">
    <location>
        <begin position="1"/>
        <end position="22"/>
    </location>
</feature>
<dbReference type="GO" id="GO:0030246">
    <property type="term" value="F:carbohydrate binding"/>
    <property type="evidence" value="ECO:0007669"/>
    <property type="project" value="InterPro"/>
</dbReference>
<dbReference type="OrthoDB" id="9786766at2"/>
<dbReference type="Gene3D" id="2.60.40.1190">
    <property type="match status" value="1"/>
</dbReference>
<reference evidence="4 5" key="1">
    <citation type="submission" date="2016-01" db="EMBL/GenBank/DDBJ databases">
        <authorList>
            <person name="Oliw E.H."/>
        </authorList>
    </citation>
    <scope>NUCLEOTIDE SEQUENCE [LARGE SCALE GENOMIC DNA]</scope>
    <source>
        <strain evidence="4 5">DY10</strain>
    </source>
</reference>
<name>A0A1P9WTD3_9BACT</name>
<dbReference type="RefSeq" id="WP_077130081.1">
    <property type="nucleotide sequence ID" value="NZ_CP014263.1"/>
</dbReference>
<dbReference type="InterPro" id="IPR010502">
    <property type="entry name" value="Carb-bd_dom_fam9"/>
</dbReference>
<dbReference type="CDD" id="cd09618">
    <property type="entry name" value="CBM9_like_2"/>
    <property type="match status" value="1"/>
</dbReference>
<dbReference type="AlphaFoldDB" id="A0A1P9WTD3"/>
<keyword evidence="1" id="KW-0732">Signal</keyword>
<evidence type="ECO:0000259" key="2">
    <source>
        <dbReference type="Pfam" id="PF06452"/>
    </source>
</evidence>